<gene>
    <name evidence="8" type="ORF">ACHAWO_011289</name>
</gene>
<keyword evidence="9" id="KW-1185">Reference proteome</keyword>
<feature type="region of interest" description="Disordered" evidence="6">
    <location>
        <begin position="181"/>
        <end position="225"/>
    </location>
</feature>
<reference evidence="8 9" key="1">
    <citation type="submission" date="2024-10" db="EMBL/GenBank/DDBJ databases">
        <title>Updated reference genomes for cyclostephanoid diatoms.</title>
        <authorList>
            <person name="Roberts W.R."/>
            <person name="Alverson A.J."/>
        </authorList>
    </citation>
    <scope>NUCLEOTIDE SEQUENCE [LARGE SCALE GENOMIC DNA]</scope>
    <source>
        <strain evidence="8 9">AJA010-31</strain>
    </source>
</reference>
<keyword evidence="3 5" id="KW-0863">Zinc-finger</keyword>
<dbReference type="EMBL" id="JALLPJ020001325">
    <property type="protein sequence ID" value="KAL3769761.1"/>
    <property type="molecule type" value="Genomic_DNA"/>
</dbReference>
<feature type="domain" description="Arf-GAP" evidence="7">
    <location>
        <begin position="51"/>
        <end position="133"/>
    </location>
</feature>
<evidence type="ECO:0000256" key="3">
    <source>
        <dbReference type="ARBA" id="ARBA00022771"/>
    </source>
</evidence>
<protein>
    <recommendedName>
        <fullName evidence="7">Arf-GAP domain-containing protein</fullName>
    </recommendedName>
</protein>
<dbReference type="InterPro" id="IPR038508">
    <property type="entry name" value="ArfGAP_dom_sf"/>
</dbReference>
<dbReference type="InterPro" id="IPR001164">
    <property type="entry name" value="ArfGAP_dom"/>
</dbReference>
<proteinExistence type="predicted"/>
<dbReference type="Pfam" id="PF01412">
    <property type="entry name" value="ArfGap"/>
    <property type="match status" value="1"/>
</dbReference>
<dbReference type="PANTHER" id="PTHR45686">
    <property type="entry name" value="ADP-RIBOSYLATION FACTOR GTPASE ACTIVATING PROTEIN 3, ISOFORM H-RELATED"/>
    <property type="match status" value="1"/>
</dbReference>
<keyword evidence="1" id="KW-0343">GTPase activation</keyword>
<dbReference type="InterPro" id="IPR037278">
    <property type="entry name" value="ARFGAP/RecO"/>
</dbReference>
<dbReference type="PROSITE" id="PS50115">
    <property type="entry name" value="ARFGAP"/>
    <property type="match status" value="1"/>
</dbReference>
<evidence type="ECO:0000256" key="4">
    <source>
        <dbReference type="ARBA" id="ARBA00022833"/>
    </source>
</evidence>
<keyword evidence="4" id="KW-0862">Zinc</keyword>
<evidence type="ECO:0000313" key="9">
    <source>
        <dbReference type="Proteomes" id="UP001530400"/>
    </source>
</evidence>
<feature type="compositionally biased region" description="Basic and acidic residues" evidence="6">
    <location>
        <begin position="213"/>
        <end position="225"/>
    </location>
</feature>
<feature type="region of interest" description="Disordered" evidence="6">
    <location>
        <begin position="1"/>
        <end position="25"/>
    </location>
</feature>
<keyword evidence="2" id="KW-0479">Metal-binding</keyword>
<organism evidence="8 9">
    <name type="scientific">Cyclotella atomus</name>
    <dbReference type="NCBI Taxonomy" id="382360"/>
    <lineage>
        <taxon>Eukaryota</taxon>
        <taxon>Sar</taxon>
        <taxon>Stramenopiles</taxon>
        <taxon>Ochrophyta</taxon>
        <taxon>Bacillariophyta</taxon>
        <taxon>Coscinodiscophyceae</taxon>
        <taxon>Thalassiosirophycidae</taxon>
        <taxon>Stephanodiscales</taxon>
        <taxon>Stephanodiscaceae</taxon>
        <taxon>Cyclotella</taxon>
    </lineage>
</organism>
<feature type="compositionally biased region" description="Basic residues" evidence="6">
    <location>
        <begin position="191"/>
        <end position="202"/>
    </location>
</feature>
<dbReference type="GO" id="GO:0008270">
    <property type="term" value="F:zinc ion binding"/>
    <property type="evidence" value="ECO:0007669"/>
    <property type="project" value="UniProtKB-KW"/>
</dbReference>
<evidence type="ECO:0000313" key="8">
    <source>
        <dbReference type="EMBL" id="KAL3769761.1"/>
    </source>
</evidence>
<evidence type="ECO:0000256" key="1">
    <source>
        <dbReference type="ARBA" id="ARBA00022468"/>
    </source>
</evidence>
<comment type="caution">
    <text evidence="8">The sequence shown here is derived from an EMBL/GenBank/DDBJ whole genome shotgun (WGS) entry which is preliminary data.</text>
</comment>
<dbReference type="SUPFAM" id="SSF57863">
    <property type="entry name" value="ArfGap/RecO-like zinc finger"/>
    <property type="match status" value="1"/>
</dbReference>
<evidence type="ECO:0000256" key="2">
    <source>
        <dbReference type="ARBA" id="ARBA00022723"/>
    </source>
</evidence>
<dbReference type="GO" id="GO:0005096">
    <property type="term" value="F:GTPase activator activity"/>
    <property type="evidence" value="ECO:0007669"/>
    <property type="project" value="UniProtKB-KW"/>
</dbReference>
<name>A0ABD3N681_9STRA</name>
<feature type="compositionally biased region" description="Polar residues" evidence="6">
    <location>
        <begin position="8"/>
        <end position="25"/>
    </location>
</feature>
<dbReference type="PRINTS" id="PR00405">
    <property type="entry name" value="REVINTRACTNG"/>
</dbReference>
<accession>A0ABD3N681</accession>
<evidence type="ECO:0000259" key="7">
    <source>
        <dbReference type="PROSITE" id="PS50115"/>
    </source>
</evidence>
<dbReference type="AlphaFoldDB" id="A0ABD3N681"/>
<dbReference type="Gene3D" id="1.10.220.150">
    <property type="entry name" value="Arf GTPase activating protein"/>
    <property type="match status" value="1"/>
</dbReference>
<dbReference type="Proteomes" id="UP001530400">
    <property type="component" value="Unassembled WGS sequence"/>
</dbReference>
<dbReference type="PANTHER" id="PTHR45686:SF4">
    <property type="entry name" value="ADP-RIBOSYLATION FACTOR GTPASE ACTIVATING PROTEIN 3, ISOFORM H"/>
    <property type="match status" value="1"/>
</dbReference>
<dbReference type="SMART" id="SM00105">
    <property type="entry name" value="ArfGap"/>
    <property type="match status" value="1"/>
</dbReference>
<evidence type="ECO:0000256" key="5">
    <source>
        <dbReference type="PROSITE-ProRule" id="PRU00288"/>
    </source>
</evidence>
<evidence type="ECO:0000256" key="6">
    <source>
        <dbReference type="SAM" id="MobiDB-lite"/>
    </source>
</evidence>
<sequence>MPPRASCLESNDTIPSRSSQPTTSQDELLSLASSELESMRQENSMERSFPPACLRLFHSSSQQNHLCVDCGSGTDVTWASVSYGVTLCLSCSGRHRGLGVRCSYVKSLTLDSWNHFQVLAMLEGGNSQLSEFFTRHKMSTRDYSTINAALIDRYKTKAASFYKQHLAKHVREVADSGVYLGREASREASKSRSKKGRKKGHREQKSQTLPTVEESKEAALSESEH</sequence>